<dbReference type="PANTHER" id="PTHR46743:SF2">
    <property type="entry name" value="TEICHOIC ACIDS EXPORT ATP-BINDING PROTEIN TAGH"/>
    <property type="match status" value="1"/>
</dbReference>
<evidence type="ECO:0000259" key="5">
    <source>
        <dbReference type="PROSITE" id="PS50893"/>
    </source>
</evidence>
<dbReference type="Pfam" id="PF00005">
    <property type="entry name" value="ABC_tran"/>
    <property type="match status" value="1"/>
</dbReference>
<dbReference type="SMART" id="SM00382">
    <property type="entry name" value="AAA"/>
    <property type="match status" value="1"/>
</dbReference>
<dbReference type="RefSeq" id="WP_129047882.1">
    <property type="nucleotide sequence ID" value="NZ_SDHX01000001.1"/>
</dbReference>
<comment type="similarity">
    <text evidence="1">Belongs to the ABC transporter superfamily.</text>
</comment>
<dbReference type="EMBL" id="SDHX01000001">
    <property type="protein sequence ID" value="RXK56514.1"/>
    <property type="molecule type" value="Genomic_DNA"/>
</dbReference>
<protein>
    <submittedName>
        <fullName evidence="6">ATP-binding cassette domain-containing protein</fullName>
    </submittedName>
</protein>
<accession>A0A4Q1CBP3</accession>
<dbReference type="PROSITE" id="PS50893">
    <property type="entry name" value="ABC_TRANSPORTER_2"/>
    <property type="match status" value="1"/>
</dbReference>
<dbReference type="Gene3D" id="3.40.50.300">
    <property type="entry name" value="P-loop containing nucleotide triphosphate hydrolases"/>
    <property type="match status" value="1"/>
</dbReference>
<dbReference type="GO" id="GO:0140359">
    <property type="term" value="F:ABC-type transporter activity"/>
    <property type="evidence" value="ECO:0007669"/>
    <property type="project" value="InterPro"/>
</dbReference>
<keyword evidence="7" id="KW-1185">Reference proteome</keyword>
<dbReference type="InterPro" id="IPR015860">
    <property type="entry name" value="ABC_transpr_TagH-like"/>
</dbReference>
<dbReference type="AlphaFoldDB" id="A0A4Q1CBP3"/>
<keyword evidence="3" id="KW-0547">Nucleotide-binding</keyword>
<dbReference type="GO" id="GO:0005524">
    <property type="term" value="F:ATP binding"/>
    <property type="evidence" value="ECO:0007669"/>
    <property type="project" value="UniProtKB-KW"/>
</dbReference>
<dbReference type="Proteomes" id="UP000290218">
    <property type="component" value="Unassembled WGS sequence"/>
</dbReference>
<evidence type="ECO:0000256" key="3">
    <source>
        <dbReference type="ARBA" id="ARBA00022741"/>
    </source>
</evidence>
<comment type="caution">
    <text evidence="6">The sequence shown here is derived from an EMBL/GenBank/DDBJ whole genome shotgun (WGS) entry which is preliminary data.</text>
</comment>
<dbReference type="InterPro" id="IPR003439">
    <property type="entry name" value="ABC_transporter-like_ATP-bd"/>
</dbReference>
<dbReference type="GO" id="GO:0016020">
    <property type="term" value="C:membrane"/>
    <property type="evidence" value="ECO:0007669"/>
    <property type="project" value="InterPro"/>
</dbReference>
<keyword evidence="4 6" id="KW-0067">ATP-binding</keyword>
<sequence>MPSPAIEVSGLSKRYVIQHESRHDSLRDTLHHTARKLWRRFRWGTGFETEEFWALRDVSFAVQPGEVVGIIGRNGAGKSTLLKVLSRITEPTAGSVRLRGRIASLLEVGTGFHPDLSGRENIFLNGAILGMSRAEITRKFDEIVAFAEIERFLDTPVKRYSSGMYVRLAFAVAAHLEPEILIIDEVLAVGDAQFQKKCLGKMQEVAQGGGRTVLFVSHNMGVIANLCSRVIMLGEGRVLTDGTTSAGVNAYIQAAAHHAGEATWREDDPVAGNERMRLHAARVTVAGRTAAEVPIDQDAVVEFDFAVTGARRRVSTSIHLFDKQGVWVLCSGPASAELDPGAYRHRVTLPGNLLNDGLYQVSIILLTDVTNIQVQVRDAVSFTVHETGVGREEYGGVINGCVRPQLRWQSVPLPPTPSSA</sequence>
<dbReference type="SUPFAM" id="SSF52540">
    <property type="entry name" value="P-loop containing nucleoside triphosphate hydrolases"/>
    <property type="match status" value="1"/>
</dbReference>
<name>A0A4Q1CBP3_9BACT</name>
<evidence type="ECO:0000256" key="1">
    <source>
        <dbReference type="ARBA" id="ARBA00005417"/>
    </source>
</evidence>
<dbReference type="PANTHER" id="PTHR46743">
    <property type="entry name" value="TEICHOIC ACIDS EXPORT ATP-BINDING PROTEIN TAGH"/>
    <property type="match status" value="1"/>
</dbReference>
<feature type="domain" description="ABC transporter" evidence="5">
    <location>
        <begin position="32"/>
        <end position="260"/>
    </location>
</feature>
<dbReference type="InterPro" id="IPR050683">
    <property type="entry name" value="Bact_Polysacc_Export_ATP-bd"/>
</dbReference>
<gene>
    <name evidence="6" type="ORF">ESB00_11795</name>
</gene>
<evidence type="ECO:0000256" key="2">
    <source>
        <dbReference type="ARBA" id="ARBA00022448"/>
    </source>
</evidence>
<dbReference type="GO" id="GO:0016887">
    <property type="term" value="F:ATP hydrolysis activity"/>
    <property type="evidence" value="ECO:0007669"/>
    <property type="project" value="InterPro"/>
</dbReference>
<evidence type="ECO:0000313" key="6">
    <source>
        <dbReference type="EMBL" id="RXK56514.1"/>
    </source>
</evidence>
<proteinExistence type="inferred from homology"/>
<evidence type="ECO:0000256" key="4">
    <source>
        <dbReference type="ARBA" id="ARBA00022840"/>
    </source>
</evidence>
<reference evidence="6 7" key="1">
    <citation type="submission" date="2019-01" db="EMBL/GenBank/DDBJ databases">
        <title>Lacunisphaera sp. strain TWA-58.</title>
        <authorList>
            <person name="Chen W.-M."/>
        </authorList>
    </citation>
    <scope>NUCLEOTIDE SEQUENCE [LARGE SCALE GENOMIC DNA]</scope>
    <source>
        <strain evidence="6 7">TWA-58</strain>
    </source>
</reference>
<organism evidence="6 7">
    <name type="scientific">Oleiharenicola lentus</name>
    <dbReference type="NCBI Taxonomy" id="2508720"/>
    <lineage>
        <taxon>Bacteria</taxon>
        <taxon>Pseudomonadati</taxon>
        <taxon>Verrucomicrobiota</taxon>
        <taxon>Opitutia</taxon>
        <taxon>Opitutales</taxon>
        <taxon>Opitutaceae</taxon>
        <taxon>Oleiharenicola</taxon>
    </lineage>
</organism>
<keyword evidence="2" id="KW-0813">Transport</keyword>
<dbReference type="InterPro" id="IPR027417">
    <property type="entry name" value="P-loop_NTPase"/>
</dbReference>
<evidence type="ECO:0000313" key="7">
    <source>
        <dbReference type="Proteomes" id="UP000290218"/>
    </source>
</evidence>
<dbReference type="InterPro" id="IPR003593">
    <property type="entry name" value="AAA+_ATPase"/>
</dbReference>
<dbReference type="CDD" id="cd03220">
    <property type="entry name" value="ABC_KpsT_Wzt"/>
    <property type="match status" value="1"/>
</dbReference>
<dbReference type="OrthoDB" id="9778870at2"/>